<evidence type="ECO:0000256" key="4">
    <source>
        <dbReference type="ARBA" id="ARBA00023136"/>
    </source>
</evidence>
<accession>A0A9P0CZT6</accession>
<keyword evidence="8" id="KW-1185">Reference proteome</keyword>
<evidence type="ECO:0000256" key="6">
    <source>
        <dbReference type="SAM" id="SignalP"/>
    </source>
</evidence>
<keyword evidence="2" id="KW-0812">Transmembrane</keyword>
<evidence type="ECO:0000313" key="8">
    <source>
        <dbReference type="Proteomes" id="UP001153636"/>
    </source>
</evidence>
<comment type="subcellular location">
    <subcellularLocation>
        <location evidence="1">Membrane</location>
        <topology evidence="1">Single-pass type I membrane protein</topology>
    </subcellularLocation>
</comment>
<evidence type="ECO:0000256" key="3">
    <source>
        <dbReference type="ARBA" id="ARBA00022989"/>
    </source>
</evidence>
<evidence type="ECO:0008006" key="9">
    <source>
        <dbReference type="Google" id="ProtNLM"/>
    </source>
</evidence>
<reference evidence="7" key="1">
    <citation type="submission" date="2022-01" db="EMBL/GenBank/DDBJ databases">
        <authorList>
            <person name="King R."/>
        </authorList>
    </citation>
    <scope>NUCLEOTIDE SEQUENCE</scope>
</reference>
<name>A0A9P0CZT6_9CUCU</name>
<feature type="signal peptide" evidence="6">
    <location>
        <begin position="1"/>
        <end position="18"/>
    </location>
</feature>
<evidence type="ECO:0000313" key="7">
    <source>
        <dbReference type="EMBL" id="CAH1107276.1"/>
    </source>
</evidence>
<evidence type="ECO:0000256" key="5">
    <source>
        <dbReference type="ARBA" id="ARBA00023180"/>
    </source>
</evidence>
<dbReference type="PANTHER" id="PTHR24368:SF210">
    <property type="entry name" value="SURFACE ANTIGEN BSPA-LIKE"/>
    <property type="match status" value="1"/>
</dbReference>
<protein>
    <recommendedName>
        <fullName evidence="9">Protein halfway</fullName>
    </recommendedName>
</protein>
<keyword evidence="5" id="KW-0325">Glycoprotein</keyword>
<dbReference type="InterPro" id="IPR031283">
    <property type="entry name" value="AMIGO"/>
</dbReference>
<dbReference type="Pfam" id="PF13855">
    <property type="entry name" value="LRR_8"/>
    <property type="match status" value="1"/>
</dbReference>
<dbReference type="OrthoDB" id="10068119at2759"/>
<dbReference type="Gene3D" id="3.80.10.10">
    <property type="entry name" value="Ribonuclease Inhibitor"/>
    <property type="match status" value="2"/>
</dbReference>
<dbReference type="Proteomes" id="UP001153636">
    <property type="component" value="Chromosome 20"/>
</dbReference>
<organism evidence="7 8">
    <name type="scientific">Psylliodes chrysocephalus</name>
    <dbReference type="NCBI Taxonomy" id="3402493"/>
    <lineage>
        <taxon>Eukaryota</taxon>
        <taxon>Metazoa</taxon>
        <taxon>Ecdysozoa</taxon>
        <taxon>Arthropoda</taxon>
        <taxon>Hexapoda</taxon>
        <taxon>Insecta</taxon>
        <taxon>Pterygota</taxon>
        <taxon>Neoptera</taxon>
        <taxon>Endopterygota</taxon>
        <taxon>Coleoptera</taxon>
        <taxon>Polyphaga</taxon>
        <taxon>Cucujiformia</taxon>
        <taxon>Chrysomeloidea</taxon>
        <taxon>Chrysomelidae</taxon>
        <taxon>Galerucinae</taxon>
        <taxon>Alticini</taxon>
        <taxon>Psylliodes</taxon>
    </lineage>
</organism>
<keyword evidence="6" id="KW-0732">Signal</keyword>
<keyword evidence="3" id="KW-1133">Transmembrane helix</keyword>
<dbReference type="SUPFAM" id="SSF52058">
    <property type="entry name" value="L domain-like"/>
    <property type="match status" value="1"/>
</dbReference>
<dbReference type="EMBL" id="OV651832">
    <property type="protein sequence ID" value="CAH1107276.1"/>
    <property type="molecule type" value="Genomic_DNA"/>
</dbReference>
<dbReference type="PANTHER" id="PTHR24368">
    <property type="entry name" value="AMPHOTERIN-INDUCED PROTEIN"/>
    <property type="match status" value="1"/>
</dbReference>
<gene>
    <name evidence="7" type="ORF">PSYICH_LOCUS7897</name>
</gene>
<proteinExistence type="predicted"/>
<dbReference type="InterPro" id="IPR001611">
    <property type="entry name" value="Leu-rich_rpt"/>
</dbReference>
<evidence type="ECO:0000256" key="1">
    <source>
        <dbReference type="ARBA" id="ARBA00004479"/>
    </source>
</evidence>
<dbReference type="GO" id="GO:0016020">
    <property type="term" value="C:membrane"/>
    <property type="evidence" value="ECO:0007669"/>
    <property type="project" value="UniProtKB-SubCell"/>
</dbReference>
<sequence length="480" mass="55082">MILWQILLLFFCIFPIWSRLPEGQDLREIREDECYQKCFHQSAESCPDTHAPCRCQQLANCKKAVVCCNVNDQTLKEQLKCANLTTRQNEIEALHIRNATLEVLHLNLPEWKYLRSMTITDGHIKNVSEAFPKMTMVSCLNLSSNGIQGIQRRSLVNLYKLSYLDLSHNNLTEVPNFKIKGAVTLDILGNPSISCSSVSEAIGKSGITFNNENSTFCQTKNFYWFLSNDQVIISELRRIHELENNCISNCTCSPFVLNLGTKIPRVHTVAVNCSGSHLLTMPHKLPPHTVALDVSNNNITSLKELLDPSYKELIFLQADNNQITSIEQLEGTQFKSIFEFLSLKNNKITYIDTYLLEFYRPAVSVREVYLGLNKLTCDCTTMTDFKMWLQTKSDFIKDYKEIMCDTDEGDIRVVDIDPSKYCQSNEDWTDYIYYIIAAEVFLLVSLIAKVSYDYWVFKTAGYLPWPASKMPKLPCDWLCE</sequence>
<evidence type="ECO:0000256" key="2">
    <source>
        <dbReference type="ARBA" id="ARBA00022692"/>
    </source>
</evidence>
<dbReference type="InterPro" id="IPR032675">
    <property type="entry name" value="LRR_dom_sf"/>
</dbReference>
<keyword evidence="4" id="KW-0472">Membrane</keyword>
<feature type="chain" id="PRO_5040466828" description="Protein halfway" evidence="6">
    <location>
        <begin position="19"/>
        <end position="480"/>
    </location>
</feature>
<dbReference type="AlphaFoldDB" id="A0A9P0CZT6"/>
<dbReference type="PROSITE" id="PS51450">
    <property type="entry name" value="LRR"/>
    <property type="match status" value="2"/>
</dbReference>